<comment type="caution">
    <text evidence="2">The sequence shown here is derived from an EMBL/GenBank/DDBJ whole genome shotgun (WGS) entry which is preliminary data.</text>
</comment>
<keyword evidence="3" id="KW-1185">Reference proteome</keyword>
<dbReference type="Proteomes" id="UP001270362">
    <property type="component" value="Unassembled WGS sequence"/>
</dbReference>
<evidence type="ECO:0000313" key="3">
    <source>
        <dbReference type="Proteomes" id="UP001270362"/>
    </source>
</evidence>
<organism evidence="2 3">
    <name type="scientific">Podospora appendiculata</name>
    <dbReference type="NCBI Taxonomy" id="314037"/>
    <lineage>
        <taxon>Eukaryota</taxon>
        <taxon>Fungi</taxon>
        <taxon>Dikarya</taxon>
        <taxon>Ascomycota</taxon>
        <taxon>Pezizomycotina</taxon>
        <taxon>Sordariomycetes</taxon>
        <taxon>Sordariomycetidae</taxon>
        <taxon>Sordariales</taxon>
        <taxon>Podosporaceae</taxon>
        <taxon>Podospora</taxon>
    </lineage>
</organism>
<protein>
    <submittedName>
        <fullName evidence="2">Uncharacterized protein</fullName>
    </submittedName>
</protein>
<dbReference type="AlphaFoldDB" id="A0AAE0X8I9"/>
<reference evidence="2" key="1">
    <citation type="journal article" date="2023" name="Mol. Phylogenet. Evol.">
        <title>Genome-scale phylogeny and comparative genomics of the fungal order Sordariales.</title>
        <authorList>
            <person name="Hensen N."/>
            <person name="Bonometti L."/>
            <person name="Westerberg I."/>
            <person name="Brannstrom I.O."/>
            <person name="Guillou S."/>
            <person name="Cros-Aarteil S."/>
            <person name="Calhoun S."/>
            <person name="Haridas S."/>
            <person name="Kuo A."/>
            <person name="Mondo S."/>
            <person name="Pangilinan J."/>
            <person name="Riley R."/>
            <person name="LaButti K."/>
            <person name="Andreopoulos B."/>
            <person name="Lipzen A."/>
            <person name="Chen C."/>
            <person name="Yan M."/>
            <person name="Daum C."/>
            <person name="Ng V."/>
            <person name="Clum A."/>
            <person name="Steindorff A."/>
            <person name="Ohm R.A."/>
            <person name="Martin F."/>
            <person name="Silar P."/>
            <person name="Natvig D.O."/>
            <person name="Lalanne C."/>
            <person name="Gautier V."/>
            <person name="Ament-Velasquez S.L."/>
            <person name="Kruys A."/>
            <person name="Hutchinson M.I."/>
            <person name="Powell A.J."/>
            <person name="Barry K."/>
            <person name="Miller A.N."/>
            <person name="Grigoriev I.V."/>
            <person name="Debuchy R."/>
            <person name="Gladieux P."/>
            <person name="Hiltunen Thoren M."/>
            <person name="Johannesson H."/>
        </authorList>
    </citation>
    <scope>NUCLEOTIDE SEQUENCE</scope>
    <source>
        <strain evidence="2">CBS 314.62</strain>
    </source>
</reference>
<proteinExistence type="predicted"/>
<dbReference type="EMBL" id="JAULSO010000002">
    <property type="protein sequence ID" value="KAK3687833.1"/>
    <property type="molecule type" value="Genomic_DNA"/>
</dbReference>
<sequence length="223" mass="24507">MMGITHPRGRSNRQVALSRACPLPVAWRSEPITLNKSAISWHSVSQRGQLQLIFISSVALGCFDPTVFKPNRPPTQGFGEQNPASRSSDNDRPPYCRVLERSADRGSVLDGSNASRGCQTAKVSDSTEMQIKSRPCSVSWGFLIAPPQTRCPPGATGIPIRVSRYKSRIPLLDIQPVVRAPANSETAWFWNCADRMPDPVVTDHLLQGASRCHRIHAKISIAL</sequence>
<evidence type="ECO:0000256" key="1">
    <source>
        <dbReference type="SAM" id="MobiDB-lite"/>
    </source>
</evidence>
<feature type="region of interest" description="Disordered" evidence="1">
    <location>
        <begin position="71"/>
        <end position="95"/>
    </location>
</feature>
<gene>
    <name evidence="2" type="ORF">B0T22DRAFT_139912</name>
</gene>
<evidence type="ECO:0000313" key="2">
    <source>
        <dbReference type="EMBL" id="KAK3687833.1"/>
    </source>
</evidence>
<accession>A0AAE0X8I9</accession>
<reference evidence="2" key="2">
    <citation type="submission" date="2023-06" db="EMBL/GenBank/DDBJ databases">
        <authorList>
            <consortium name="Lawrence Berkeley National Laboratory"/>
            <person name="Haridas S."/>
            <person name="Hensen N."/>
            <person name="Bonometti L."/>
            <person name="Westerberg I."/>
            <person name="Brannstrom I.O."/>
            <person name="Guillou S."/>
            <person name="Cros-Aarteil S."/>
            <person name="Calhoun S."/>
            <person name="Kuo A."/>
            <person name="Mondo S."/>
            <person name="Pangilinan J."/>
            <person name="Riley R."/>
            <person name="Labutti K."/>
            <person name="Andreopoulos B."/>
            <person name="Lipzen A."/>
            <person name="Chen C."/>
            <person name="Yanf M."/>
            <person name="Daum C."/>
            <person name="Ng V."/>
            <person name="Clum A."/>
            <person name="Steindorff A."/>
            <person name="Ohm R."/>
            <person name="Martin F."/>
            <person name="Silar P."/>
            <person name="Natvig D."/>
            <person name="Lalanne C."/>
            <person name="Gautier V."/>
            <person name="Ament-Velasquez S.L."/>
            <person name="Kruys A."/>
            <person name="Hutchinson M.I."/>
            <person name="Powell A.J."/>
            <person name="Barry K."/>
            <person name="Miller A.N."/>
            <person name="Grigoriev I.V."/>
            <person name="Debuchy R."/>
            <person name="Gladieux P."/>
            <person name="Thoren M.H."/>
            <person name="Johannesson H."/>
        </authorList>
    </citation>
    <scope>NUCLEOTIDE SEQUENCE</scope>
    <source>
        <strain evidence="2">CBS 314.62</strain>
    </source>
</reference>
<feature type="compositionally biased region" description="Polar residues" evidence="1">
    <location>
        <begin position="78"/>
        <end position="87"/>
    </location>
</feature>
<name>A0AAE0X8I9_9PEZI</name>